<dbReference type="RefSeq" id="XP_013755326.1">
    <property type="nucleotide sequence ID" value="XM_013899872.1"/>
</dbReference>
<feature type="region of interest" description="Disordered" evidence="1">
    <location>
        <begin position="94"/>
        <end position="133"/>
    </location>
</feature>
<proteinExistence type="predicted"/>
<dbReference type="AlphaFoldDB" id="A0A0L0DJE9"/>
<sequence length="188" mass="18699">MAATMDLASDSEPLTRAHPSAFAAGESVPSRKRRVELSGPVRGKRRAPLLAAAGMEGTGGAAVSGEQGGRLLQFVPVAAGEGVLYVAHPPPSRTGFGWGGQGGGSRSGSGNGGGGWSPGEKGSSSGGASGGDVMAESQTATGALFLPLSDDLLINVAKYDQISFRAQVTVFAGEEAGKSALHCGLAVF</sequence>
<evidence type="ECO:0000256" key="1">
    <source>
        <dbReference type="SAM" id="MobiDB-lite"/>
    </source>
</evidence>
<organism evidence="2 3">
    <name type="scientific">Thecamonas trahens ATCC 50062</name>
    <dbReference type="NCBI Taxonomy" id="461836"/>
    <lineage>
        <taxon>Eukaryota</taxon>
        <taxon>Apusozoa</taxon>
        <taxon>Apusomonadida</taxon>
        <taxon>Apusomonadidae</taxon>
        <taxon>Thecamonas</taxon>
    </lineage>
</organism>
<reference evidence="2 3" key="1">
    <citation type="submission" date="2010-05" db="EMBL/GenBank/DDBJ databases">
        <title>The Genome Sequence of Thecamonas trahens ATCC 50062.</title>
        <authorList>
            <consortium name="The Broad Institute Genome Sequencing Platform"/>
            <person name="Russ C."/>
            <person name="Cuomo C."/>
            <person name="Shea T."/>
            <person name="Young S.K."/>
            <person name="Zeng Q."/>
            <person name="Koehrsen M."/>
            <person name="Haas B."/>
            <person name="Borodovsky M."/>
            <person name="Guigo R."/>
            <person name="Alvarado L."/>
            <person name="Berlin A."/>
            <person name="Bochicchio J."/>
            <person name="Borenstein D."/>
            <person name="Chapman S."/>
            <person name="Chen Z."/>
            <person name="Freedman E."/>
            <person name="Gellesch M."/>
            <person name="Goldberg J."/>
            <person name="Griggs A."/>
            <person name="Gujja S."/>
            <person name="Heilman E."/>
            <person name="Heiman D."/>
            <person name="Hepburn T."/>
            <person name="Howarth C."/>
            <person name="Jen D."/>
            <person name="Larson L."/>
            <person name="Mehta T."/>
            <person name="Park D."/>
            <person name="Pearson M."/>
            <person name="Roberts A."/>
            <person name="Saif S."/>
            <person name="Shenoy N."/>
            <person name="Sisk P."/>
            <person name="Stolte C."/>
            <person name="Sykes S."/>
            <person name="Thomson T."/>
            <person name="Walk T."/>
            <person name="White J."/>
            <person name="Yandava C."/>
            <person name="Burger G."/>
            <person name="Gray M.W."/>
            <person name="Holland P.W.H."/>
            <person name="King N."/>
            <person name="Lang F.B.F."/>
            <person name="Roger A.J."/>
            <person name="Ruiz-Trillo I."/>
            <person name="Lander E."/>
            <person name="Nusbaum C."/>
        </authorList>
    </citation>
    <scope>NUCLEOTIDE SEQUENCE [LARGE SCALE GENOMIC DNA]</scope>
    <source>
        <strain evidence="2 3">ATCC 50062</strain>
    </source>
</reference>
<evidence type="ECO:0000313" key="3">
    <source>
        <dbReference type="Proteomes" id="UP000054408"/>
    </source>
</evidence>
<evidence type="ECO:0000313" key="2">
    <source>
        <dbReference type="EMBL" id="KNC52534.1"/>
    </source>
</evidence>
<protein>
    <submittedName>
        <fullName evidence="2">Uncharacterized protein</fullName>
    </submittedName>
</protein>
<dbReference type="EMBL" id="GL349473">
    <property type="protein sequence ID" value="KNC52534.1"/>
    <property type="molecule type" value="Genomic_DNA"/>
</dbReference>
<dbReference type="GeneID" id="25566866"/>
<dbReference type="Proteomes" id="UP000054408">
    <property type="component" value="Unassembled WGS sequence"/>
</dbReference>
<name>A0A0L0DJE9_THETB</name>
<gene>
    <name evidence="2" type="ORF">AMSG_08100</name>
</gene>
<feature type="region of interest" description="Disordered" evidence="1">
    <location>
        <begin position="1"/>
        <end position="41"/>
    </location>
</feature>
<keyword evidence="3" id="KW-1185">Reference proteome</keyword>
<feature type="compositionally biased region" description="Gly residues" evidence="1">
    <location>
        <begin position="96"/>
        <end position="117"/>
    </location>
</feature>
<accession>A0A0L0DJE9</accession>